<reference evidence="1" key="1">
    <citation type="journal article" date="2011" name="PLoS ONE">
        <title>The entomopathogenic bacterial endosymbionts xenorhabdus and photorhabdus: convergent lifestyles from divergent genomes.</title>
        <authorList>
            <person name="Chaston J.M."/>
            <person name="Suen G."/>
            <person name="Tucker S.L."/>
            <person name="Andersen A.W."/>
            <person name="Bhasin A."/>
            <person name="Bode E."/>
            <person name="Bode H.B."/>
            <person name="Brachmann A.O."/>
            <person name="Cowles C.E."/>
            <person name="Cowles K.N."/>
            <person name="Darby C."/>
            <person name="de Leon L."/>
            <person name="Drace K."/>
            <person name="Du Z."/>
            <person name="Givaudan A."/>
            <person name="Herbert Tran E.E."/>
            <person name="Jewell K.A."/>
            <person name="Knack J.J."/>
            <person name="Krasomil-Osterfeld K.C."/>
            <person name="Kukor R."/>
            <person name="Lanois A."/>
            <person name="Latreille P."/>
            <person name="Leimgruber N.K."/>
            <person name="Lipke C.M."/>
            <person name="Liu R."/>
            <person name="Lu X."/>
            <person name="Martens E.C."/>
            <person name="Marri P.R."/>
            <person name="Medigue C."/>
            <person name="Menard M.L."/>
            <person name="Miller N.M."/>
            <person name="Morales-Soto N."/>
            <person name="Norton S."/>
            <person name="Ogier J.C."/>
            <person name="Orchard S.S."/>
            <person name="Park D."/>
            <person name="Park Y."/>
            <person name="Qurollo B.A."/>
            <person name="Sugar D.R."/>
            <person name="Richards G.R."/>
            <person name="Rouy Z."/>
            <person name="Slominski B."/>
            <person name="Slominski K."/>
            <person name="Snyder H."/>
            <person name="Tjaden B.C."/>
            <person name="van der Hoeven R."/>
            <person name="Welch R.D."/>
            <person name="Wheeler C."/>
            <person name="Xiang B."/>
            <person name="Barbazuk B."/>
            <person name="Gaudriault S."/>
            <person name="Goodner B."/>
            <person name="Slater S.C."/>
            <person name="Forst S."/>
            <person name="Goldman B.S."/>
            <person name="Goodrich-Blair H."/>
        </authorList>
    </citation>
    <scope>NUCLEOTIDE SEQUENCE [LARGE SCALE GENOMIC DNA]</scope>
    <source>
        <strain evidence="1">SS-2004</strain>
    </source>
</reference>
<proteinExistence type="predicted"/>
<dbReference type="KEGG" id="xbo:XBJ1_0930"/>
<dbReference type="STRING" id="406818.XBJ1_0930"/>
<organism evidence="1 2">
    <name type="scientific">Xenorhabdus bovienii (strain SS-2004)</name>
    <name type="common">Xenorhabdus nematophila subsp. bovienii</name>
    <dbReference type="NCBI Taxonomy" id="406818"/>
    <lineage>
        <taxon>Bacteria</taxon>
        <taxon>Pseudomonadati</taxon>
        <taxon>Pseudomonadota</taxon>
        <taxon>Gammaproteobacteria</taxon>
        <taxon>Enterobacterales</taxon>
        <taxon>Morganellaceae</taxon>
        <taxon>Xenorhabdus</taxon>
    </lineage>
</organism>
<gene>
    <name evidence="1" type="ordered locus">XBJ1_0930</name>
</gene>
<dbReference type="HOGENOM" id="CLU_3334950_0_0_6"/>
<dbReference type="Proteomes" id="UP000002045">
    <property type="component" value="Chromosome"/>
</dbReference>
<sequence length="38" mass="4266">MLGWQIGSKLLNIKGDRLGDHLIYANSIVARLHYKITG</sequence>
<dbReference type="AlphaFoldDB" id="D3UZP2"/>
<evidence type="ECO:0000313" key="2">
    <source>
        <dbReference type="Proteomes" id="UP000002045"/>
    </source>
</evidence>
<evidence type="ECO:0000313" key="1">
    <source>
        <dbReference type="EMBL" id="CBJ80071.1"/>
    </source>
</evidence>
<dbReference type="EMBL" id="FN667741">
    <property type="protein sequence ID" value="CBJ80071.1"/>
    <property type="molecule type" value="Genomic_DNA"/>
</dbReference>
<protein>
    <submittedName>
        <fullName evidence="1">Uncharacterized protein</fullName>
    </submittedName>
</protein>
<accession>D3UZP2</accession>
<name>D3UZP2_XENBS</name>